<evidence type="ECO:0000256" key="2">
    <source>
        <dbReference type="SAM" id="Phobius"/>
    </source>
</evidence>
<comment type="caution">
    <text evidence="3">The sequence shown here is derived from an EMBL/GenBank/DDBJ whole genome shotgun (WGS) entry which is preliminary data.</text>
</comment>
<accession>A0A9W7AB36</accession>
<evidence type="ECO:0000256" key="1">
    <source>
        <dbReference type="SAM" id="MobiDB-lite"/>
    </source>
</evidence>
<reference evidence="4" key="1">
    <citation type="journal article" date="2023" name="Commun. Biol.">
        <title>Genome analysis of Parmales, the sister group of diatoms, reveals the evolutionary specialization of diatoms from phago-mixotrophs to photoautotrophs.</title>
        <authorList>
            <person name="Ban H."/>
            <person name="Sato S."/>
            <person name="Yoshikawa S."/>
            <person name="Yamada K."/>
            <person name="Nakamura Y."/>
            <person name="Ichinomiya M."/>
            <person name="Sato N."/>
            <person name="Blanc-Mathieu R."/>
            <person name="Endo H."/>
            <person name="Kuwata A."/>
            <person name="Ogata H."/>
        </authorList>
    </citation>
    <scope>NUCLEOTIDE SEQUENCE [LARGE SCALE GENOMIC DNA]</scope>
    <source>
        <strain evidence="4">NIES 3701</strain>
    </source>
</reference>
<dbReference type="Proteomes" id="UP001165085">
    <property type="component" value="Unassembled WGS sequence"/>
</dbReference>
<keyword evidence="2" id="KW-1133">Transmembrane helix</keyword>
<evidence type="ECO:0000313" key="3">
    <source>
        <dbReference type="EMBL" id="GMH67046.1"/>
    </source>
</evidence>
<feature type="transmembrane region" description="Helical" evidence="2">
    <location>
        <begin position="148"/>
        <end position="166"/>
    </location>
</feature>
<keyword evidence="4" id="KW-1185">Reference proteome</keyword>
<dbReference type="AlphaFoldDB" id="A0A9W7AB36"/>
<feature type="compositionally biased region" description="Basic and acidic residues" evidence="1">
    <location>
        <begin position="177"/>
        <end position="188"/>
    </location>
</feature>
<dbReference type="EMBL" id="BRXY01000114">
    <property type="protein sequence ID" value="GMH67046.1"/>
    <property type="molecule type" value="Genomic_DNA"/>
</dbReference>
<gene>
    <name evidence="3" type="ORF">TrST_g521</name>
</gene>
<protein>
    <submittedName>
        <fullName evidence="3">Uncharacterized protein</fullName>
    </submittedName>
</protein>
<proteinExistence type="predicted"/>
<sequence>MRSRITKLLEGLQRIKADAPEKGQQLLKLARKNGANNFKTLRGWRKEGATLGNLGVKKLKEQGGRGRKILFDGKKGAETMAVDKASRVKAAAISAARDVVVPQVNMVKQAAVTAAKEAAPEVKKIIGQGAKEASDSASSYVWGKAGKWFFIWSLSAVFVFAVGSSIPRAVLMTIAEESQRDKGGKEEGNNSSKSSSKEDG</sequence>
<keyword evidence="2" id="KW-0812">Transmembrane</keyword>
<dbReference type="OrthoDB" id="10538407at2759"/>
<organism evidence="3 4">
    <name type="scientific">Triparma strigata</name>
    <dbReference type="NCBI Taxonomy" id="1606541"/>
    <lineage>
        <taxon>Eukaryota</taxon>
        <taxon>Sar</taxon>
        <taxon>Stramenopiles</taxon>
        <taxon>Ochrophyta</taxon>
        <taxon>Bolidophyceae</taxon>
        <taxon>Parmales</taxon>
        <taxon>Triparmaceae</taxon>
        <taxon>Triparma</taxon>
    </lineage>
</organism>
<keyword evidence="2" id="KW-0472">Membrane</keyword>
<name>A0A9W7AB36_9STRA</name>
<evidence type="ECO:0000313" key="4">
    <source>
        <dbReference type="Proteomes" id="UP001165085"/>
    </source>
</evidence>
<feature type="region of interest" description="Disordered" evidence="1">
    <location>
        <begin position="176"/>
        <end position="200"/>
    </location>
</feature>